<feature type="non-terminal residue" evidence="3">
    <location>
        <position position="784"/>
    </location>
</feature>
<dbReference type="PROSITE" id="PS50948">
    <property type="entry name" value="PAN"/>
    <property type="match status" value="1"/>
</dbReference>
<dbReference type="Gene3D" id="2.60.120.1000">
    <property type="match status" value="3"/>
</dbReference>
<reference evidence="3 4" key="1">
    <citation type="journal article" date="2018" name="Sci. Rep.">
        <title>Comparative analysis of the Pocillopora damicornis genome highlights role of immune system in coral evolution.</title>
        <authorList>
            <person name="Cunning R."/>
            <person name="Bay R.A."/>
            <person name="Gillette P."/>
            <person name="Baker A.C."/>
            <person name="Traylor-Knowles N."/>
        </authorList>
    </citation>
    <scope>NUCLEOTIDE SEQUENCE [LARGE SCALE GENOMIC DNA]</scope>
    <source>
        <strain evidence="3">RSMAS</strain>
        <tissue evidence="3">Whole animal</tissue>
    </source>
</reference>
<dbReference type="PROSITE" id="PS00022">
    <property type="entry name" value="EGF_1"/>
    <property type="match status" value="1"/>
</dbReference>
<feature type="domain" description="Ig-like" evidence="1">
    <location>
        <begin position="486"/>
        <end position="539"/>
    </location>
</feature>
<dbReference type="InterPro" id="IPR013783">
    <property type="entry name" value="Ig-like_fold"/>
</dbReference>
<protein>
    <submittedName>
        <fullName evidence="3">Uncharacterized protein</fullName>
    </submittedName>
</protein>
<evidence type="ECO:0000259" key="1">
    <source>
        <dbReference type="PROSITE" id="PS50835"/>
    </source>
</evidence>
<accession>A0A3M6T9S3</accession>
<dbReference type="OrthoDB" id="5965712at2759"/>
<dbReference type="PANTHER" id="PTHR46013:SF4">
    <property type="entry name" value="B-CELL RECEPTOR CD22-RELATED"/>
    <property type="match status" value="1"/>
</dbReference>
<dbReference type="InterPro" id="IPR007110">
    <property type="entry name" value="Ig-like_dom"/>
</dbReference>
<dbReference type="InterPro" id="IPR000742">
    <property type="entry name" value="EGF"/>
</dbReference>
<keyword evidence="4" id="KW-1185">Reference proteome</keyword>
<dbReference type="PANTHER" id="PTHR46013">
    <property type="entry name" value="VASCULAR CELL ADHESION MOLECULE 1"/>
    <property type="match status" value="1"/>
</dbReference>
<organism evidence="3 4">
    <name type="scientific">Pocillopora damicornis</name>
    <name type="common">Cauliflower coral</name>
    <name type="synonym">Millepora damicornis</name>
    <dbReference type="NCBI Taxonomy" id="46731"/>
    <lineage>
        <taxon>Eukaryota</taxon>
        <taxon>Metazoa</taxon>
        <taxon>Cnidaria</taxon>
        <taxon>Anthozoa</taxon>
        <taxon>Hexacorallia</taxon>
        <taxon>Scleractinia</taxon>
        <taxon>Astrocoeniina</taxon>
        <taxon>Pocilloporidae</taxon>
        <taxon>Pocillopora</taxon>
    </lineage>
</organism>
<proteinExistence type="predicted"/>
<dbReference type="InterPro" id="IPR036179">
    <property type="entry name" value="Ig-like_dom_sf"/>
</dbReference>
<evidence type="ECO:0000259" key="2">
    <source>
        <dbReference type="PROSITE" id="PS50948"/>
    </source>
</evidence>
<dbReference type="SUPFAM" id="SSF48726">
    <property type="entry name" value="Immunoglobulin"/>
    <property type="match status" value="3"/>
</dbReference>
<evidence type="ECO:0000313" key="4">
    <source>
        <dbReference type="Proteomes" id="UP000275408"/>
    </source>
</evidence>
<gene>
    <name evidence="3" type="ORF">pdam_00003333</name>
</gene>
<dbReference type="AlphaFoldDB" id="A0A3M6T9S3"/>
<dbReference type="InterPro" id="IPR003609">
    <property type="entry name" value="Pan_app"/>
</dbReference>
<dbReference type="Pfam" id="PF13927">
    <property type="entry name" value="Ig_3"/>
    <property type="match status" value="1"/>
</dbReference>
<dbReference type="NCBIfam" id="NF040941">
    <property type="entry name" value="GGGWT_bact"/>
    <property type="match status" value="1"/>
</dbReference>
<comment type="caution">
    <text evidence="3">The sequence shown here is derived from an EMBL/GenBank/DDBJ whole genome shotgun (WGS) entry which is preliminary data.</text>
</comment>
<name>A0A3M6T9S3_POCDA</name>
<dbReference type="InterPro" id="IPR003599">
    <property type="entry name" value="Ig_sub"/>
</dbReference>
<dbReference type="EMBL" id="RCHS01004038">
    <property type="protein sequence ID" value="RMX38186.1"/>
    <property type="molecule type" value="Genomic_DNA"/>
</dbReference>
<feature type="domain" description="Ig-like" evidence="1">
    <location>
        <begin position="127"/>
        <end position="289"/>
    </location>
</feature>
<feature type="domain" description="Apple" evidence="2">
    <location>
        <begin position="1"/>
        <end position="64"/>
    </location>
</feature>
<evidence type="ECO:0000313" key="3">
    <source>
        <dbReference type="EMBL" id="RMX38186.1"/>
    </source>
</evidence>
<dbReference type="PROSITE" id="PS50835">
    <property type="entry name" value="IG_LIKE"/>
    <property type="match status" value="2"/>
</dbReference>
<dbReference type="SMART" id="SM00409">
    <property type="entry name" value="IG"/>
    <property type="match status" value="2"/>
</dbReference>
<dbReference type="InterPro" id="IPR036056">
    <property type="entry name" value="Fibrinogen-like_C"/>
</dbReference>
<dbReference type="Proteomes" id="UP000275408">
    <property type="component" value="Unassembled WGS sequence"/>
</dbReference>
<dbReference type="SUPFAM" id="SSF56496">
    <property type="entry name" value="Fibrinogen C-terminal domain-like"/>
    <property type="match status" value="2"/>
</dbReference>
<sequence length="784" mass="86634">MVRIETASACEVKCFLEADCASYNLEPQQNGKPLCELSASDDANNQHDLRYKGGTVYKSFKNRCSSTLCPSKKRFQTGFTRKGYRCVCTNGLLGKNCTEVNNGLDRYSSEIIYVIPMGYHFGVLGPPLVQVVPDVIETVEGRNVTVMCNVTANPKPNRIIWKKPDGILSSARTIVIEGNLTIKKCHYTRKRLQRVNCDKPLQYQIIVSSPSPPSNVTVMAHEAVILRCCASSHLKPAILWMYDGTFSFSSGATVDSLNVLTILSANISHSGSYTCNVADAFSSSQTRVTVHVKYPETCSKVKTSISEVSGDYLIDPDGVLGEDPFPVYCNMTGKGGVGVTVVGHDSENRTQVIGYEKCGEYFVDIHYRSASISQLKALTEASDNCRQFIQYECFHATLIKDGYSWWVSRDGQNMMYWGGANLTTGSCICSLTRSCDQNDQKWREDSGFLTIKFHLPVKQLRFGDTGGRHEKGYHTLGKLDELKSAILWMHDGTFSLPSGASVDSLNALMILSANISHSGTYTCNATDAFSSIQTSVTVHVKYPETCSKVKANIIDISGDYLIDPDGVLGEDPFPVYCNMTDKGSVGVTVVGHDSENRTQVMGYERPALTEASDNCQQLIKYECFNARLIGGGNSWWVSRDGQKMTYWGGANLTTGGCACGLTRSCAIDTDDRSLKCNCDKNDNNWREDSGFLTIKSHLPVKQLRFGDTGHEKEKGYHTLGKLECYGLTQCNCDKNDQKWREDSGFLTNKSHLPVKQLRFGDTGDADLNEEGYHTLGKLECYGMT</sequence>
<dbReference type="Gene3D" id="2.60.40.10">
    <property type="entry name" value="Immunoglobulins"/>
    <property type="match status" value="3"/>
</dbReference>